<organism evidence="8 9">
    <name type="scientific">Candidatus Nealsonbacteria bacterium CG_4_10_14_0_8_um_filter_37_14</name>
    <dbReference type="NCBI Taxonomy" id="1974684"/>
    <lineage>
        <taxon>Bacteria</taxon>
        <taxon>Candidatus Nealsoniibacteriota</taxon>
    </lineage>
</organism>
<evidence type="ECO:0000256" key="5">
    <source>
        <dbReference type="ARBA" id="ARBA00023458"/>
    </source>
</evidence>
<dbReference type="GO" id="GO:0005737">
    <property type="term" value="C:cytoplasm"/>
    <property type="evidence" value="ECO:0007669"/>
    <property type="project" value="UniProtKB-SubCell"/>
</dbReference>
<dbReference type="Gene3D" id="3.30.420.40">
    <property type="match status" value="3"/>
</dbReference>
<evidence type="ECO:0000256" key="3">
    <source>
        <dbReference type="ARBA" id="ARBA00022840"/>
    </source>
</evidence>
<dbReference type="GO" id="GO:0000902">
    <property type="term" value="P:cell morphogenesis"/>
    <property type="evidence" value="ECO:0007669"/>
    <property type="project" value="InterPro"/>
</dbReference>
<name>A0A2M7R5R1_9BACT</name>
<dbReference type="PRINTS" id="PR01652">
    <property type="entry name" value="SHAPEPROTEIN"/>
</dbReference>
<keyword evidence="1 6" id="KW-0963">Cytoplasm</keyword>
<protein>
    <recommendedName>
        <fullName evidence="6">Cell shape-determining protein MreB</fullName>
    </recommendedName>
</protein>
<feature type="binding site" evidence="6">
    <location>
        <begin position="19"/>
        <end position="21"/>
    </location>
    <ligand>
        <name>ATP</name>
        <dbReference type="ChEBI" id="CHEBI:30616"/>
    </ligand>
</feature>
<keyword evidence="2 6" id="KW-0547">Nucleotide-binding</keyword>
<evidence type="ECO:0000256" key="6">
    <source>
        <dbReference type="HAMAP-Rule" id="MF_02207"/>
    </source>
</evidence>
<dbReference type="HAMAP" id="MF_02207">
    <property type="entry name" value="MreB"/>
    <property type="match status" value="1"/>
</dbReference>
<evidence type="ECO:0000256" key="7">
    <source>
        <dbReference type="SAM" id="MobiDB-lite"/>
    </source>
</evidence>
<keyword evidence="4 6" id="KW-0133">Cell shape</keyword>
<dbReference type="GO" id="GO:0005524">
    <property type="term" value="F:ATP binding"/>
    <property type="evidence" value="ECO:0007669"/>
    <property type="project" value="UniProtKB-KW"/>
</dbReference>
<evidence type="ECO:0000256" key="1">
    <source>
        <dbReference type="ARBA" id="ARBA00022490"/>
    </source>
</evidence>
<comment type="subunit">
    <text evidence="6">Forms polymers.</text>
</comment>
<proteinExistence type="inferred from homology"/>
<comment type="subcellular location">
    <subcellularLocation>
        <location evidence="6">Cytoplasm</location>
    </subcellularLocation>
    <text evidence="6">Membrane-associated.</text>
</comment>
<dbReference type="Proteomes" id="UP000230767">
    <property type="component" value="Unassembled WGS sequence"/>
</dbReference>
<feature type="compositionally biased region" description="Low complexity" evidence="7">
    <location>
        <begin position="242"/>
        <end position="252"/>
    </location>
</feature>
<sequence length="382" mass="41490">MFNKLLSYLSEDIAIDLGTANSEVYVRGRGIVIQEPSVVAINQKTGQILAIGAEAKKMVGRTPAHIVATRPLVKGVISDFEVTEQMLRYFIQKVRKRKFLPVFGPRVIVGIPCGVTEVEKKAVQDAAKNAGAREVYLIEQPLAAALGARLPIQKAGGNLIVDIGGGTTQIAVISLGGLVLSKSLRIAGDQLNEDIIRFAQEEYKLLIGERTAEEIKIGIGSAFPLKEYNSKTEAPAPLEALVSRPPASSRSSLRLERTPKREMPLRGRNLVTGLPEEITVFDEDIRRAMEKSVRQIVAAVKSTIEETPPELLSDIMSKGVYMAGGGSLLQGLDNLLAKETKIPTTIIDDPLTAVVRGAGMVLEDLDELREVLIKTQELKPLK</sequence>
<dbReference type="GO" id="GO:0008360">
    <property type="term" value="P:regulation of cell shape"/>
    <property type="evidence" value="ECO:0007669"/>
    <property type="project" value="UniProtKB-UniRule"/>
</dbReference>
<comment type="function">
    <text evidence="6">Forms membrane-associated dynamic filaments that are essential for cell shape determination. Acts by regulating cell wall synthesis and cell elongation, and thus cell shape. A feedback loop between cell geometry and MreB localization may maintain elongated cell shape by targeting cell wall growth to regions of negative cell wall curvature.</text>
</comment>
<evidence type="ECO:0000256" key="2">
    <source>
        <dbReference type="ARBA" id="ARBA00022741"/>
    </source>
</evidence>
<reference evidence="9" key="1">
    <citation type="submission" date="2017-09" db="EMBL/GenBank/DDBJ databases">
        <title>Depth-based differentiation of microbial function through sediment-hosted aquifers and enrichment of novel symbionts in the deep terrestrial subsurface.</title>
        <authorList>
            <person name="Probst A.J."/>
            <person name="Ladd B."/>
            <person name="Jarett J.K."/>
            <person name="Geller-Mcgrath D.E."/>
            <person name="Sieber C.M.K."/>
            <person name="Emerson J.B."/>
            <person name="Anantharaman K."/>
            <person name="Thomas B.C."/>
            <person name="Malmstrom R."/>
            <person name="Stieglmeier M."/>
            <person name="Klingl A."/>
            <person name="Woyke T."/>
            <person name="Ryan C.M."/>
            <person name="Banfield J.F."/>
        </authorList>
    </citation>
    <scope>NUCLEOTIDE SEQUENCE [LARGE SCALE GENOMIC DNA]</scope>
</reference>
<dbReference type="Pfam" id="PF06723">
    <property type="entry name" value="MreB_Mbl"/>
    <property type="match status" value="2"/>
</dbReference>
<dbReference type="NCBIfam" id="NF010539">
    <property type="entry name" value="PRK13927.1"/>
    <property type="match status" value="1"/>
</dbReference>
<feature type="binding site" evidence="6">
    <location>
        <begin position="213"/>
        <end position="216"/>
    </location>
    <ligand>
        <name>ATP</name>
        <dbReference type="ChEBI" id="CHEBI:30616"/>
    </ligand>
</feature>
<dbReference type="InterPro" id="IPR056546">
    <property type="entry name" value="MreB_MamK-like"/>
</dbReference>
<dbReference type="EMBL" id="PFLW01000071">
    <property type="protein sequence ID" value="PIY88752.1"/>
    <property type="molecule type" value="Genomic_DNA"/>
</dbReference>
<dbReference type="InterPro" id="IPR043129">
    <property type="entry name" value="ATPase_NBD"/>
</dbReference>
<comment type="similarity">
    <text evidence="5 6">Belongs to the FtsA/MreB family.</text>
</comment>
<gene>
    <name evidence="6" type="primary">mreB</name>
    <name evidence="8" type="ORF">COY73_02920</name>
</gene>
<keyword evidence="3 6" id="KW-0067">ATP-binding</keyword>
<dbReference type="PANTHER" id="PTHR42749:SF1">
    <property type="entry name" value="CELL SHAPE-DETERMINING PROTEIN MREB"/>
    <property type="match status" value="1"/>
</dbReference>
<evidence type="ECO:0000256" key="4">
    <source>
        <dbReference type="ARBA" id="ARBA00022960"/>
    </source>
</evidence>
<evidence type="ECO:0000313" key="8">
    <source>
        <dbReference type="EMBL" id="PIY88752.1"/>
    </source>
</evidence>
<accession>A0A2M7R5R1</accession>
<dbReference type="SUPFAM" id="SSF53067">
    <property type="entry name" value="Actin-like ATPase domain"/>
    <property type="match status" value="2"/>
</dbReference>
<dbReference type="PANTHER" id="PTHR42749">
    <property type="entry name" value="CELL SHAPE-DETERMINING PROTEIN MREB"/>
    <property type="match status" value="1"/>
</dbReference>
<feature type="region of interest" description="Disordered" evidence="7">
    <location>
        <begin position="242"/>
        <end position="261"/>
    </location>
</feature>
<dbReference type="InterPro" id="IPR004753">
    <property type="entry name" value="MreB"/>
</dbReference>
<feature type="binding site" evidence="6">
    <location>
        <begin position="325"/>
        <end position="328"/>
    </location>
    <ligand>
        <name>ATP</name>
        <dbReference type="ChEBI" id="CHEBI:30616"/>
    </ligand>
</feature>
<comment type="caution">
    <text evidence="8">The sequence shown here is derived from an EMBL/GenBank/DDBJ whole genome shotgun (WGS) entry which is preliminary data.</text>
</comment>
<evidence type="ECO:0000313" key="9">
    <source>
        <dbReference type="Proteomes" id="UP000230767"/>
    </source>
</evidence>
<dbReference type="AlphaFoldDB" id="A0A2M7R5R1"/>
<dbReference type="CDD" id="cd10225">
    <property type="entry name" value="ASKHA_NBD_MreB-like"/>
    <property type="match status" value="1"/>
</dbReference>
<feature type="binding site" evidence="6">
    <location>
        <begin position="165"/>
        <end position="167"/>
    </location>
    <ligand>
        <name>ATP</name>
        <dbReference type="ChEBI" id="CHEBI:30616"/>
    </ligand>
</feature>